<gene>
    <name evidence="8" type="ORF">BJX68DRAFT_270301</name>
</gene>
<dbReference type="Gene3D" id="2.60.120.620">
    <property type="entry name" value="q2cbj1_9rhob like domain"/>
    <property type="match status" value="1"/>
</dbReference>
<keyword evidence="4" id="KW-0479">Metal-binding</keyword>
<dbReference type="PANTHER" id="PTHR20883">
    <property type="entry name" value="PHYTANOYL-COA DIOXYGENASE DOMAIN CONTAINING 1"/>
    <property type="match status" value="1"/>
</dbReference>
<accession>A0ABR4JSF9</accession>
<keyword evidence="5" id="KW-0223">Dioxygenase</keyword>
<comment type="caution">
    <text evidence="8">The sequence shown here is derived from an EMBL/GenBank/DDBJ whole genome shotgun (WGS) entry which is preliminary data.</text>
</comment>
<sequence length="298" mass="33262">MGSATPPRLQKFPATAPADEIYAAFKEDGCVIIEGFVPPDQMARFSQEIQPAMEKIQVQVTNDGNSNDRVKRFSKLVTTSPTFRHEILENDLMHELLQRVFSKPGEGLGYHFNDTMVIEVQPGAPAQRLHRDQELYPWWNSMGPDAPECLVNFFCAVTPFTAENGATRLVPGSNRWPELTLINAAECPQYGKIESAPAIMQPGDCYMMSGKVIHGAGHNATLSDQRRALAFSTIRRELRPVQAFPLWIPMEIARELSPRTQAMFGFRSSTQHCDVDTVHFWGNDGKDIGEHLGLMSSA</sequence>
<comment type="cofactor">
    <cofactor evidence="1">
        <name>Fe cation</name>
        <dbReference type="ChEBI" id="CHEBI:24875"/>
    </cofactor>
</comment>
<dbReference type="Proteomes" id="UP001610444">
    <property type="component" value="Unassembled WGS sequence"/>
</dbReference>
<evidence type="ECO:0000256" key="4">
    <source>
        <dbReference type="ARBA" id="ARBA00022723"/>
    </source>
</evidence>
<dbReference type="PANTHER" id="PTHR20883:SF19">
    <property type="entry name" value="MULTIFUNCTIONAL DIOXYGENASE AUSE"/>
    <property type="match status" value="1"/>
</dbReference>
<evidence type="ECO:0000256" key="1">
    <source>
        <dbReference type="ARBA" id="ARBA00001962"/>
    </source>
</evidence>
<dbReference type="EMBL" id="JBFXLR010000048">
    <property type="protein sequence ID" value="KAL2842973.1"/>
    <property type="molecule type" value="Genomic_DNA"/>
</dbReference>
<keyword evidence="9" id="KW-1185">Reference proteome</keyword>
<reference evidence="8 9" key="1">
    <citation type="submission" date="2024-07" db="EMBL/GenBank/DDBJ databases">
        <title>Section-level genome sequencing and comparative genomics of Aspergillus sections Usti and Cavernicolus.</title>
        <authorList>
            <consortium name="Lawrence Berkeley National Laboratory"/>
            <person name="Nybo J.L."/>
            <person name="Vesth T.C."/>
            <person name="Theobald S."/>
            <person name="Frisvad J.C."/>
            <person name="Larsen T.O."/>
            <person name="Kjaerboelling I."/>
            <person name="Rothschild-Mancinelli K."/>
            <person name="Lyhne E.K."/>
            <person name="Kogle M.E."/>
            <person name="Barry K."/>
            <person name="Clum A."/>
            <person name="Na H."/>
            <person name="Ledsgaard L."/>
            <person name="Lin J."/>
            <person name="Lipzen A."/>
            <person name="Kuo A."/>
            <person name="Riley R."/>
            <person name="Mondo S."/>
            <person name="LaButti K."/>
            <person name="Haridas S."/>
            <person name="Pangalinan J."/>
            <person name="Salamov A.A."/>
            <person name="Simmons B.A."/>
            <person name="Magnuson J.K."/>
            <person name="Chen J."/>
            <person name="Drula E."/>
            <person name="Henrissat B."/>
            <person name="Wiebenga A."/>
            <person name="Lubbers R.J."/>
            <person name="Gomes A.C."/>
            <person name="Macurrencykelacurrency M.R."/>
            <person name="Stajich J."/>
            <person name="Grigoriev I.V."/>
            <person name="Mortensen U.H."/>
            <person name="De vries R.P."/>
            <person name="Baker S.E."/>
            <person name="Andersen M.R."/>
        </authorList>
    </citation>
    <scope>NUCLEOTIDE SEQUENCE [LARGE SCALE GENOMIC DNA]</scope>
    <source>
        <strain evidence="8 9">CBS 756.74</strain>
    </source>
</reference>
<name>A0ABR4JSF9_9EURO</name>
<organism evidence="8 9">
    <name type="scientific">Aspergillus pseudodeflectus</name>
    <dbReference type="NCBI Taxonomy" id="176178"/>
    <lineage>
        <taxon>Eukaryota</taxon>
        <taxon>Fungi</taxon>
        <taxon>Dikarya</taxon>
        <taxon>Ascomycota</taxon>
        <taxon>Pezizomycotina</taxon>
        <taxon>Eurotiomycetes</taxon>
        <taxon>Eurotiomycetidae</taxon>
        <taxon>Eurotiales</taxon>
        <taxon>Aspergillaceae</taxon>
        <taxon>Aspergillus</taxon>
        <taxon>Aspergillus subgen. Nidulantes</taxon>
    </lineage>
</organism>
<comment type="similarity">
    <text evidence="3">Belongs to the PhyH family.</text>
</comment>
<dbReference type="Pfam" id="PF05721">
    <property type="entry name" value="PhyH"/>
    <property type="match status" value="1"/>
</dbReference>
<keyword evidence="6" id="KW-0560">Oxidoreductase</keyword>
<keyword evidence="7" id="KW-0408">Iron</keyword>
<evidence type="ECO:0000256" key="7">
    <source>
        <dbReference type="ARBA" id="ARBA00023004"/>
    </source>
</evidence>
<evidence type="ECO:0000313" key="8">
    <source>
        <dbReference type="EMBL" id="KAL2842973.1"/>
    </source>
</evidence>
<dbReference type="InterPro" id="IPR008775">
    <property type="entry name" value="Phytyl_CoA_dOase-like"/>
</dbReference>
<evidence type="ECO:0000256" key="5">
    <source>
        <dbReference type="ARBA" id="ARBA00022964"/>
    </source>
</evidence>
<proteinExistence type="inferred from homology"/>
<protein>
    <submittedName>
        <fullName evidence="8">Uncharacterized protein</fullName>
    </submittedName>
</protein>
<dbReference type="GeneID" id="98161753"/>
<evidence type="ECO:0000313" key="9">
    <source>
        <dbReference type="Proteomes" id="UP001610444"/>
    </source>
</evidence>
<comment type="pathway">
    <text evidence="2">Secondary metabolite biosynthesis.</text>
</comment>
<evidence type="ECO:0000256" key="2">
    <source>
        <dbReference type="ARBA" id="ARBA00005179"/>
    </source>
</evidence>
<dbReference type="SUPFAM" id="SSF51197">
    <property type="entry name" value="Clavaminate synthase-like"/>
    <property type="match status" value="1"/>
</dbReference>
<dbReference type="RefSeq" id="XP_070895340.1">
    <property type="nucleotide sequence ID" value="XM_071046589.1"/>
</dbReference>
<evidence type="ECO:0000256" key="3">
    <source>
        <dbReference type="ARBA" id="ARBA00005830"/>
    </source>
</evidence>
<evidence type="ECO:0000256" key="6">
    <source>
        <dbReference type="ARBA" id="ARBA00023002"/>
    </source>
</evidence>